<dbReference type="AlphaFoldDB" id="A0A5K7YP21"/>
<dbReference type="Proteomes" id="UP000427906">
    <property type="component" value="Chromosome"/>
</dbReference>
<dbReference type="RefSeq" id="WP_155318855.1">
    <property type="nucleotide sequence ID" value="NZ_AP021874.1"/>
</dbReference>
<dbReference type="KEGG" id="dalk:DSCA_48860"/>
<accession>A0A5K7YP21</accession>
<evidence type="ECO:0000259" key="3">
    <source>
        <dbReference type="Pfam" id="PF00263"/>
    </source>
</evidence>
<dbReference type="EMBL" id="AP021874">
    <property type="protein sequence ID" value="BBO70956.1"/>
    <property type="molecule type" value="Genomic_DNA"/>
</dbReference>
<evidence type="ECO:0000313" key="4">
    <source>
        <dbReference type="EMBL" id="BBO70956.1"/>
    </source>
</evidence>
<protein>
    <recommendedName>
        <fullName evidence="3">Type II/III secretion system secretin-like domain-containing protein</fullName>
    </recommendedName>
</protein>
<proteinExistence type="inferred from homology"/>
<dbReference type="Pfam" id="PF00263">
    <property type="entry name" value="Secretin"/>
    <property type="match status" value="1"/>
</dbReference>
<feature type="domain" description="Type II/III secretion system secretin-like" evidence="3">
    <location>
        <begin position="21"/>
        <end position="91"/>
    </location>
</feature>
<dbReference type="GO" id="GO:0009306">
    <property type="term" value="P:protein secretion"/>
    <property type="evidence" value="ECO:0007669"/>
    <property type="project" value="InterPro"/>
</dbReference>
<reference evidence="4 5" key="1">
    <citation type="submission" date="2019-11" db="EMBL/GenBank/DDBJ databases">
        <title>Comparative genomics of hydrocarbon-degrading Desulfosarcina strains.</title>
        <authorList>
            <person name="Watanabe M."/>
            <person name="Kojima H."/>
            <person name="Fukui M."/>
        </authorList>
    </citation>
    <scope>NUCLEOTIDE SEQUENCE [LARGE SCALE GENOMIC DNA]</scope>
    <source>
        <strain evidence="4 5">PL12</strain>
    </source>
</reference>
<sequence>MRRWHRFWDQKVPARSQAYPSAKAARIRSTPRLPATDNQAAGITVGKNVPCQTATSTKDNHTCSTLGTGMGRTLKITLRINRDRTIRLHLSFVGIPAGPA</sequence>
<keyword evidence="5" id="KW-1185">Reference proteome</keyword>
<gene>
    <name evidence="4" type="ORF">DSCA_48860</name>
</gene>
<dbReference type="OrthoDB" id="9775455at2"/>
<evidence type="ECO:0000256" key="2">
    <source>
        <dbReference type="SAM" id="MobiDB-lite"/>
    </source>
</evidence>
<dbReference type="InterPro" id="IPR004846">
    <property type="entry name" value="T2SS/T3SS_dom"/>
</dbReference>
<evidence type="ECO:0000256" key="1">
    <source>
        <dbReference type="RuleBase" id="RU004003"/>
    </source>
</evidence>
<feature type="region of interest" description="Disordered" evidence="2">
    <location>
        <begin position="18"/>
        <end position="40"/>
    </location>
</feature>
<comment type="similarity">
    <text evidence="1">Belongs to the bacterial secretin family.</text>
</comment>
<name>A0A5K7YP21_9BACT</name>
<evidence type="ECO:0000313" key="5">
    <source>
        <dbReference type="Proteomes" id="UP000427906"/>
    </source>
</evidence>
<organism evidence="4 5">
    <name type="scientific">Desulfosarcina alkanivorans</name>
    <dbReference type="NCBI Taxonomy" id="571177"/>
    <lineage>
        <taxon>Bacteria</taxon>
        <taxon>Pseudomonadati</taxon>
        <taxon>Thermodesulfobacteriota</taxon>
        <taxon>Desulfobacteria</taxon>
        <taxon>Desulfobacterales</taxon>
        <taxon>Desulfosarcinaceae</taxon>
        <taxon>Desulfosarcina</taxon>
    </lineage>
</organism>